<dbReference type="PANTHER" id="PTHR33755:SF5">
    <property type="entry name" value="TYPE II TOXIN-ANTITOXIN SYSTEM RELE_PARE FAMILY TOXIN"/>
    <property type="match status" value="1"/>
</dbReference>
<accession>A0A858QAV4</accession>
<evidence type="ECO:0000256" key="2">
    <source>
        <dbReference type="ARBA" id="ARBA00022649"/>
    </source>
</evidence>
<keyword evidence="4" id="KW-1185">Reference proteome</keyword>
<dbReference type="InterPro" id="IPR051803">
    <property type="entry name" value="TA_system_RelE-like_toxin"/>
</dbReference>
<keyword evidence="2" id="KW-1277">Toxin-antitoxin system</keyword>
<name>A0A858QAV4_9GAMM</name>
<organism evidence="3 4">
    <name type="scientific">Methylococcus geothermalis</name>
    <dbReference type="NCBI Taxonomy" id="2681310"/>
    <lineage>
        <taxon>Bacteria</taxon>
        <taxon>Pseudomonadati</taxon>
        <taxon>Pseudomonadota</taxon>
        <taxon>Gammaproteobacteria</taxon>
        <taxon>Methylococcales</taxon>
        <taxon>Methylococcaceae</taxon>
        <taxon>Methylococcus</taxon>
    </lineage>
</organism>
<dbReference type="AlphaFoldDB" id="A0A858QAV4"/>
<gene>
    <name evidence="3" type="ORF">GNH96_14000</name>
</gene>
<dbReference type="EMBL" id="CP046565">
    <property type="protein sequence ID" value="QJD30953.1"/>
    <property type="molecule type" value="Genomic_DNA"/>
</dbReference>
<evidence type="ECO:0000313" key="3">
    <source>
        <dbReference type="EMBL" id="QJD30953.1"/>
    </source>
</evidence>
<sequence>MMRVEWSDFARDDLDDLVCYISRDSAYYARRFGQKVVLATRRLREFPESGRMIPEAEDKSLREIIVQGYRVMYHLEIDRVLILAVMHGSRDLAGQEKKPWEND</sequence>
<dbReference type="InterPro" id="IPR007712">
    <property type="entry name" value="RelE/ParE_toxin"/>
</dbReference>
<dbReference type="KEGG" id="metu:GNH96_14000"/>
<dbReference type="Proteomes" id="UP000503004">
    <property type="component" value="Chromosome"/>
</dbReference>
<dbReference type="RefSeq" id="WP_169604226.1">
    <property type="nucleotide sequence ID" value="NZ_CP046565.1"/>
</dbReference>
<dbReference type="InterPro" id="IPR035093">
    <property type="entry name" value="RelE/ParE_toxin_dom_sf"/>
</dbReference>
<reference evidence="4" key="1">
    <citation type="submission" date="2019-12" db="EMBL/GenBank/DDBJ databases">
        <authorList>
            <person name="Awala S.I."/>
            <person name="Rhee S.K."/>
        </authorList>
    </citation>
    <scope>NUCLEOTIDE SEQUENCE [LARGE SCALE GENOMIC DNA]</scope>
    <source>
        <strain evidence="4">IM1</strain>
    </source>
</reference>
<comment type="similarity">
    <text evidence="1">Belongs to the RelE toxin family.</text>
</comment>
<proteinExistence type="inferred from homology"/>
<protein>
    <submittedName>
        <fullName evidence="3">Type II toxin-antitoxin system RelE/ParE family toxin</fullName>
    </submittedName>
</protein>
<dbReference type="Pfam" id="PF05016">
    <property type="entry name" value="ParE_toxin"/>
    <property type="match status" value="1"/>
</dbReference>
<evidence type="ECO:0000256" key="1">
    <source>
        <dbReference type="ARBA" id="ARBA00006226"/>
    </source>
</evidence>
<dbReference type="PANTHER" id="PTHR33755">
    <property type="entry name" value="TOXIN PARE1-RELATED"/>
    <property type="match status" value="1"/>
</dbReference>
<dbReference type="Gene3D" id="3.30.2310.20">
    <property type="entry name" value="RelE-like"/>
    <property type="match status" value="1"/>
</dbReference>
<evidence type="ECO:0000313" key="4">
    <source>
        <dbReference type="Proteomes" id="UP000503004"/>
    </source>
</evidence>